<feature type="compositionally biased region" description="Basic and acidic residues" evidence="1">
    <location>
        <begin position="139"/>
        <end position="157"/>
    </location>
</feature>
<accession>B7G4G9</accession>
<feature type="region of interest" description="Disordered" evidence="1">
    <location>
        <begin position="1"/>
        <end position="332"/>
    </location>
</feature>
<dbReference type="GeneID" id="7202855"/>
<evidence type="ECO:0000313" key="3">
    <source>
        <dbReference type="Proteomes" id="UP000000759"/>
    </source>
</evidence>
<protein>
    <submittedName>
        <fullName evidence="2">Uncharacterized protein</fullName>
    </submittedName>
</protein>
<feature type="compositionally biased region" description="Acidic residues" evidence="1">
    <location>
        <begin position="232"/>
        <end position="244"/>
    </location>
</feature>
<feature type="compositionally biased region" description="Polar residues" evidence="1">
    <location>
        <begin position="93"/>
        <end position="102"/>
    </location>
</feature>
<reference evidence="2 3" key="1">
    <citation type="journal article" date="2008" name="Nature">
        <title>The Phaeodactylum genome reveals the evolutionary history of diatom genomes.</title>
        <authorList>
            <person name="Bowler C."/>
            <person name="Allen A.E."/>
            <person name="Badger J.H."/>
            <person name="Grimwood J."/>
            <person name="Jabbari K."/>
            <person name="Kuo A."/>
            <person name="Maheswari U."/>
            <person name="Martens C."/>
            <person name="Maumus F."/>
            <person name="Otillar R.P."/>
            <person name="Rayko E."/>
            <person name="Salamov A."/>
            <person name="Vandepoele K."/>
            <person name="Beszteri B."/>
            <person name="Gruber A."/>
            <person name="Heijde M."/>
            <person name="Katinka M."/>
            <person name="Mock T."/>
            <person name="Valentin K."/>
            <person name="Verret F."/>
            <person name="Berges J.A."/>
            <person name="Brownlee C."/>
            <person name="Cadoret J.P."/>
            <person name="Chiovitti A."/>
            <person name="Choi C.J."/>
            <person name="Coesel S."/>
            <person name="De Martino A."/>
            <person name="Detter J.C."/>
            <person name="Durkin C."/>
            <person name="Falciatore A."/>
            <person name="Fournet J."/>
            <person name="Haruta M."/>
            <person name="Huysman M.J."/>
            <person name="Jenkins B.D."/>
            <person name="Jiroutova K."/>
            <person name="Jorgensen R.E."/>
            <person name="Joubert Y."/>
            <person name="Kaplan A."/>
            <person name="Kroger N."/>
            <person name="Kroth P.G."/>
            <person name="La Roche J."/>
            <person name="Lindquist E."/>
            <person name="Lommer M."/>
            <person name="Martin-Jezequel V."/>
            <person name="Lopez P.J."/>
            <person name="Lucas S."/>
            <person name="Mangogna M."/>
            <person name="McGinnis K."/>
            <person name="Medlin L.K."/>
            <person name="Montsant A."/>
            <person name="Oudot-Le Secq M.P."/>
            <person name="Napoli C."/>
            <person name="Obornik M."/>
            <person name="Parker M.S."/>
            <person name="Petit J.L."/>
            <person name="Porcel B.M."/>
            <person name="Poulsen N."/>
            <person name="Robison M."/>
            <person name="Rychlewski L."/>
            <person name="Rynearson T.A."/>
            <person name="Schmutz J."/>
            <person name="Shapiro H."/>
            <person name="Siaut M."/>
            <person name="Stanley M."/>
            <person name="Sussman M.R."/>
            <person name="Taylor A.R."/>
            <person name="Vardi A."/>
            <person name="von Dassow P."/>
            <person name="Vyverman W."/>
            <person name="Willis A."/>
            <person name="Wyrwicz L.S."/>
            <person name="Rokhsar D.S."/>
            <person name="Weissenbach J."/>
            <person name="Armbrust E.V."/>
            <person name="Green B.R."/>
            <person name="Van de Peer Y."/>
            <person name="Grigoriev I.V."/>
        </authorList>
    </citation>
    <scope>NUCLEOTIDE SEQUENCE [LARGE SCALE GENOMIC DNA]</scope>
    <source>
        <strain evidence="2 3">CCAP 1055/1</strain>
    </source>
</reference>
<gene>
    <name evidence="2" type="ORF">PHATRDRAFT_47665</name>
</gene>
<reference evidence="3" key="2">
    <citation type="submission" date="2008-08" db="EMBL/GenBank/DDBJ databases">
        <authorList>
            <consortium name="Diatom Consortium"/>
            <person name="Grigoriev I."/>
            <person name="Grimwood J."/>
            <person name="Kuo A."/>
            <person name="Otillar R.P."/>
            <person name="Salamov A."/>
            <person name="Detter J.C."/>
            <person name="Lindquist E."/>
            <person name="Shapiro H."/>
            <person name="Lucas S."/>
            <person name="Glavina del Rio T."/>
            <person name="Pitluck S."/>
            <person name="Rokhsar D."/>
            <person name="Bowler C."/>
        </authorList>
    </citation>
    <scope>GENOME REANNOTATION</scope>
    <source>
        <strain evidence="3">CCAP 1055/1</strain>
    </source>
</reference>
<dbReference type="EMBL" id="CM000616">
    <property type="protein sequence ID" value="EEC46452.1"/>
    <property type="molecule type" value="Genomic_DNA"/>
</dbReference>
<dbReference type="InParanoid" id="B7G4G9"/>
<keyword evidence="3" id="KW-1185">Reference proteome</keyword>
<feature type="compositionally biased region" description="Basic and acidic residues" evidence="1">
    <location>
        <begin position="166"/>
        <end position="180"/>
    </location>
</feature>
<sequence length="402" mass="42554">MNGGDAHGIKRVRTNREGRGQSIQKGTSMTDPIASERSDNGVAGLAHEKETEVPTAAVATVPPPLEALSTGIDAGEEPSSQGIDKGPPHEGMGTTSVATNPSDSERVHVRDDGADLLVANKSDSSQGAGESYSNVDIGTKGDDRKQNNAFSRRESRSSDIANGKETITDVSKEESAEKIDMLGTNNDQDIGMDETDTATFQTGSSALKIGPKPSESNKSTTQVQGRNHSEEIESEETQSEEDDDKPLSATGEFGPKTKFGMEPASILKKGSIVAKEKKTSQKIHGWYTTNESKKRKTVVAVKPPPSQLEAKTPPTSTLTTPASSSGLIVPKQSNAEAIEDKVTVSSTASMKAKGPTSTETMAVAVVNTECPSTEAVGRQNDAARVRRQATSEYRALNKPSIR</sequence>
<name>B7G4G9_PHATC</name>
<proteinExistence type="predicted"/>
<dbReference type="Proteomes" id="UP000000759">
    <property type="component" value="Chromosome 14"/>
</dbReference>
<evidence type="ECO:0000256" key="1">
    <source>
        <dbReference type="SAM" id="MobiDB-lite"/>
    </source>
</evidence>
<organism evidence="2 3">
    <name type="scientific">Phaeodactylum tricornutum (strain CCAP 1055/1)</name>
    <dbReference type="NCBI Taxonomy" id="556484"/>
    <lineage>
        <taxon>Eukaryota</taxon>
        <taxon>Sar</taxon>
        <taxon>Stramenopiles</taxon>
        <taxon>Ochrophyta</taxon>
        <taxon>Bacillariophyta</taxon>
        <taxon>Bacillariophyceae</taxon>
        <taxon>Bacillariophycidae</taxon>
        <taxon>Naviculales</taxon>
        <taxon>Phaeodactylaceae</taxon>
        <taxon>Phaeodactylum</taxon>
    </lineage>
</organism>
<dbReference type="KEGG" id="pti:PHATRDRAFT_47665"/>
<feature type="compositionally biased region" description="Polar residues" evidence="1">
    <location>
        <begin position="121"/>
        <end position="136"/>
    </location>
</feature>
<feature type="compositionally biased region" description="Polar residues" evidence="1">
    <location>
        <begin position="21"/>
        <end position="30"/>
    </location>
</feature>
<feature type="compositionally biased region" description="Basic and acidic residues" evidence="1">
    <location>
        <begin position="103"/>
        <end position="113"/>
    </location>
</feature>
<feature type="region of interest" description="Disordered" evidence="1">
    <location>
        <begin position="375"/>
        <end position="402"/>
    </location>
</feature>
<evidence type="ECO:0000313" key="2">
    <source>
        <dbReference type="EMBL" id="EEC46452.1"/>
    </source>
</evidence>
<feature type="compositionally biased region" description="Low complexity" evidence="1">
    <location>
        <begin position="312"/>
        <end position="325"/>
    </location>
</feature>
<dbReference type="RefSeq" id="XP_002181912.1">
    <property type="nucleotide sequence ID" value="XM_002181876.1"/>
</dbReference>
<dbReference type="HOGENOM" id="CLU_624815_0_0_1"/>
<dbReference type="AlphaFoldDB" id="B7G4G9"/>
<feature type="compositionally biased region" description="Polar residues" evidence="1">
    <location>
        <begin position="214"/>
        <end position="226"/>
    </location>
</feature>
<dbReference type="PaxDb" id="2850-Phatr47665"/>